<dbReference type="Gene3D" id="3.90.180.10">
    <property type="entry name" value="Medium-chain alcohol dehydrogenases, catalytic domain"/>
    <property type="match status" value="1"/>
</dbReference>
<dbReference type="AlphaFoldDB" id="A0A380TGS7"/>
<name>A0A380TGS7_9ZZZZ</name>
<evidence type="ECO:0000256" key="4">
    <source>
        <dbReference type="ARBA" id="ARBA00022833"/>
    </source>
</evidence>
<evidence type="ECO:0000256" key="3">
    <source>
        <dbReference type="ARBA" id="ARBA00022723"/>
    </source>
</evidence>
<dbReference type="GO" id="GO:0004022">
    <property type="term" value="F:alcohol dehydrogenase (NAD+) activity"/>
    <property type="evidence" value="ECO:0007669"/>
    <property type="project" value="UniProtKB-EC"/>
</dbReference>
<dbReference type="GO" id="GO:0008270">
    <property type="term" value="F:zinc ion binding"/>
    <property type="evidence" value="ECO:0007669"/>
    <property type="project" value="InterPro"/>
</dbReference>
<dbReference type="InterPro" id="IPR020843">
    <property type="entry name" value="ER"/>
</dbReference>
<dbReference type="PROSITE" id="PS00059">
    <property type="entry name" value="ADH_ZINC"/>
    <property type="match status" value="1"/>
</dbReference>
<keyword evidence="5 7" id="KW-0560">Oxidoreductase</keyword>
<dbReference type="Gene3D" id="3.40.50.720">
    <property type="entry name" value="NAD(P)-binding Rossmann-like Domain"/>
    <property type="match status" value="1"/>
</dbReference>
<dbReference type="SUPFAM" id="SSF50129">
    <property type="entry name" value="GroES-like"/>
    <property type="match status" value="1"/>
</dbReference>
<evidence type="ECO:0000313" key="7">
    <source>
        <dbReference type="EMBL" id="SUS07672.1"/>
    </source>
</evidence>
<dbReference type="InterPro" id="IPR002328">
    <property type="entry name" value="ADH_Zn_CS"/>
</dbReference>
<keyword evidence="3" id="KW-0479">Metal-binding</keyword>
<evidence type="ECO:0000256" key="5">
    <source>
        <dbReference type="ARBA" id="ARBA00023002"/>
    </source>
</evidence>
<comment type="similarity">
    <text evidence="2">Belongs to the zinc-containing alcohol dehydrogenase family.</text>
</comment>
<proteinExistence type="inferred from homology"/>
<protein>
    <submittedName>
        <fullName evidence="7">Putative alcohol dehydrogenase AdhA</fullName>
        <ecNumber evidence="7">1.1.1.1</ecNumber>
    </submittedName>
</protein>
<comment type="cofactor">
    <cofactor evidence="1">
        <name>Zn(2+)</name>
        <dbReference type="ChEBI" id="CHEBI:29105"/>
    </cofactor>
</comment>
<sequence>MQAMVLDAPGQALQLHSLPVPEPQPGQVLVRVRACAVCRTDLHVVDGDLKEPKLPIIPGHEIVGRVEALGAGVTQFAVGTRVGIPWLGWTCGVCTYCRNGQENLCPSARFTGYQIDGGFATHTVADARYCFPIAGDGDDAEASPLLCAGLIGYRCLKMAGEAARLGIYGFGAAAHIVAQVARFEGRRLFAFTRPGDTAAQEFARRMGAAWAGDADAPAPEELDAAIIFAPVGALVPAALRAVRPGGTVVCGGIHMSDIPSFPYDILWREKKVVSVANLTRADGDEFLALAPRVPVHTEIERFPLTAANEALDRLRRGALSGAAVLVMDAEENY</sequence>
<accession>A0A380TGS7</accession>
<dbReference type="EMBL" id="UIDG01000428">
    <property type="protein sequence ID" value="SUS07672.1"/>
    <property type="molecule type" value="Genomic_DNA"/>
</dbReference>
<organism evidence="7">
    <name type="scientific">metagenome</name>
    <dbReference type="NCBI Taxonomy" id="256318"/>
    <lineage>
        <taxon>unclassified sequences</taxon>
        <taxon>metagenomes</taxon>
    </lineage>
</organism>
<reference evidence="7" key="1">
    <citation type="submission" date="2018-07" db="EMBL/GenBank/DDBJ databases">
        <authorList>
            <person name="Quirk P.G."/>
            <person name="Krulwich T.A."/>
        </authorList>
    </citation>
    <scope>NUCLEOTIDE SEQUENCE</scope>
</reference>
<dbReference type="PANTHER" id="PTHR42940:SF8">
    <property type="entry name" value="VACUOLAR PROTEIN SORTING-ASSOCIATED PROTEIN 11"/>
    <property type="match status" value="1"/>
</dbReference>
<dbReference type="InterPro" id="IPR011032">
    <property type="entry name" value="GroES-like_sf"/>
</dbReference>
<dbReference type="InterPro" id="IPR014187">
    <property type="entry name" value="ADH_Zn_typ-2"/>
</dbReference>
<feature type="domain" description="Enoyl reductase (ER)" evidence="6">
    <location>
        <begin position="10"/>
        <end position="325"/>
    </location>
</feature>
<dbReference type="GO" id="GO:0005737">
    <property type="term" value="C:cytoplasm"/>
    <property type="evidence" value="ECO:0007669"/>
    <property type="project" value="TreeGrafter"/>
</dbReference>
<dbReference type="EC" id="1.1.1.1" evidence="7"/>
<dbReference type="CDD" id="cd08298">
    <property type="entry name" value="CAD2"/>
    <property type="match status" value="1"/>
</dbReference>
<dbReference type="PANTHER" id="PTHR42940">
    <property type="entry name" value="ALCOHOL DEHYDROGENASE 1-RELATED"/>
    <property type="match status" value="1"/>
</dbReference>
<evidence type="ECO:0000259" key="6">
    <source>
        <dbReference type="SMART" id="SM00829"/>
    </source>
</evidence>
<keyword evidence="4" id="KW-0862">Zinc</keyword>
<evidence type="ECO:0000256" key="1">
    <source>
        <dbReference type="ARBA" id="ARBA00001947"/>
    </source>
</evidence>
<evidence type="ECO:0000256" key="2">
    <source>
        <dbReference type="ARBA" id="ARBA00008072"/>
    </source>
</evidence>
<dbReference type="InterPro" id="IPR013154">
    <property type="entry name" value="ADH-like_N"/>
</dbReference>
<dbReference type="SMART" id="SM00829">
    <property type="entry name" value="PKS_ER"/>
    <property type="match status" value="1"/>
</dbReference>
<dbReference type="NCBIfam" id="TIGR02822">
    <property type="entry name" value="adh_fam_2"/>
    <property type="match status" value="1"/>
</dbReference>
<dbReference type="Pfam" id="PF08240">
    <property type="entry name" value="ADH_N"/>
    <property type="match status" value="1"/>
</dbReference>
<dbReference type="InterPro" id="IPR036291">
    <property type="entry name" value="NAD(P)-bd_dom_sf"/>
</dbReference>
<gene>
    <name evidence="7" type="primary">adhA</name>
    <name evidence="7" type="ORF">DF3PB_4840002</name>
</gene>
<dbReference type="SUPFAM" id="SSF51735">
    <property type="entry name" value="NAD(P)-binding Rossmann-fold domains"/>
    <property type="match status" value="1"/>
</dbReference>